<dbReference type="InterPro" id="IPR004150">
    <property type="entry name" value="NAD_DNA_ligase_OB"/>
</dbReference>
<keyword evidence="11" id="KW-0234">DNA repair</keyword>
<proteinExistence type="inferred from homology"/>
<dbReference type="Gene3D" id="1.10.150.20">
    <property type="entry name" value="5' to 3' exonuclease, C-terminal subdomain"/>
    <property type="match status" value="2"/>
</dbReference>
<comment type="cofactor">
    <cofactor evidence="1">
        <name>Mg(2+)</name>
        <dbReference type="ChEBI" id="CHEBI:18420"/>
    </cofactor>
</comment>
<keyword evidence="4 16" id="KW-0436">Ligase</keyword>
<dbReference type="NCBIfam" id="TIGR00575">
    <property type="entry name" value="dnlj"/>
    <property type="match status" value="1"/>
</dbReference>
<dbReference type="Proteomes" id="UP000322144">
    <property type="component" value="Segment"/>
</dbReference>
<dbReference type="GO" id="GO:0003677">
    <property type="term" value="F:DNA binding"/>
    <property type="evidence" value="ECO:0007669"/>
    <property type="project" value="InterPro"/>
</dbReference>
<dbReference type="SUPFAM" id="SSF50249">
    <property type="entry name" value="Nucleic acid-binding proteins"/>
    <property type="match status" value="1"/>
</dbReference>
<keyword evidence="5" id="KW-0235">DNA replication</keyword>
<comment type="catalytic activity">
    <reaction evidence="12">
        <text>NAD(+) + (deoxyribonucleotide)n-3'-hydroxyl + 5'-phospho-(deoxyribonucleotide)m = (deoxyribonucleotide)n+m + AMP + beta-nicotinamide D-nucleotide.</text>
        <dbReference type="EC" id="6.5.1.2"/>
    </reaction>
</comment>
<dbReference type="GO" id="GO:0006281">
    <property type="term" value="P:DNA repair"/>
    <property type="evidence" value="ECO:0007669"/>
    <property type="project" value="UniProtKB-KW"/>
</dbReference>
<dbReference type="Pfam" id="PF12826">
    <property type="entry name" value="HHH_2"/>
    <property type="match status" value="1"/>
</dbReference>
<evidence type="ECO:0000256" key="7">
    <source>
        <dbReference type="ARBA" id="ARBA00022763"/>
    </source>
</evidence>
<protein>
    <recommendedName>
        <fullName evidence="3">DNA ligase (NAD(+))</fullName>
        <ecNumber evidence="3">6.5.1.2</ecNumber>
    </recommendedName>
</protein>
<dbReference type="SUPFAM" id="SSF47781">
    <property type="entry name" value="RuvA domain 2-like"/>
    <property type="match status" value="1"/>
</dbReference>
<evidence type="ECO:0000259" key="13">
    <source>
        <dbReference type="SMART" id="SM00278"/>
    </source>
</evidence>
<feature type="domain" description="BRCT" evidence="14">
    <location>
        <begin position="592"/>
        <end position="673"/>
    </location>
</feature>
<dbReference type="FunFam" id="2.40.50.140:FF:000012">
    <property type="entry name" value="DNA ligase"/>
    <property type="match status" value="1"/>
</dbReference>
<dbReference type="EC" id="6.5.1.2" evidence="3"/>
<dbReference type="InterPro" id="IPR003583">
    <property type="entry name" value="Hlx-hairpin-Hlx_DNA-bd_motif"/>
</dbReference>
<dbReference type="Gene3D" id="1.10.287.610">
    <property type="entry name" value="Helix hairpin bin"/>
    <property type="match status" value="1"/>
</dbReference>
<name>A0A5C1K7W2_9CAUD</name>
<evidence type="ECO:0000313" key="17">
    <source>
        <dbReference type="Proteomes" id="UP000322144"/>
    </source>
</evidence>
<dbReference type="SMART" id="SM00278">
    <property type="entry name" value="HhH1"/>
    <property type="match status" value="2"/>
</dbReference>
<sequence length="680" mass="75815">MSNYKQEHAKLCKVIRDYDKKYYQENGSPITDAVYDELRKQLIDLEEKYPELITASSPTQTVGYMAAKHFTKAKHDFPMLSLDNVFSVEELVGWLKTLPPRCQVTRDLKLDGASLDLIYVKGSLHQAITRGDGLVGEDVTLNALEIKGVPSKLNISKPLERVVVRGEVIVSHEHYEKVNAELEAAGKDKYANPRNYASGALRNKDPIETRARGVEFIAYSLDSSDLHYATWTEGASLLRQMGFSSVSVDDGAIPGALEYGYWEEILEAELEKRNTYGYDIDGIVFKVNDMGKRIELGTTSRFPRWAIAYKFPASEGVSTLHDVEFQVGRTGKLTPVARIEPVYIHGTTISNVTLHNIDEIRRLGLMIGDKIVVKRAGDVIPKITGALTEMRMGELKEVEIPKVCPCCKNQVDTVINGSSGCTELYCTNPICTDRVINHYAYCVSREVLNIQGIGIEMIKDLYRWGMVDPQGMFGLLCLTKDILLQLNVSEKIADKIIDEVNKVRAGIQLERIIMAFGISNVAKGTALRLAQHFGSLEALSKATTEELEQIDDIGPITAMSIFEFFDEDNSRPQSSYKKHLEGVNIIPPKKPEGPLVGKSVMITGSQFGKMSRKEITQYYKDLGAKVTSSVTGNTYFCVLGTKFTEHKRKTAIELDVPYVTYDADGILSGDPSKLEMFQLP</sequence>
<keyword evidence="6" id="KW-0479">Metal-binding</keyword>
<dbReference type="InterPro" id="IPR010994">
    <property type="entry name" value="RuvA_2-like"/>
</dbReference>
<keyword evidence="9" id="KW-0460">Magnesium</keyword>
<dbReference type="InterPro" id="IPR036420">
    <property type="entry name" value="BRCT_dom_sf"/>
</dbReference>
<reference evidence="16 17" key="1">
    <citation type="submission" date="2019-06" db="EMBL/GenBank/DDBJ databases">
        <title>A distant relative of Phikzvirus genus phages from a therapeutic phage collection.</title>
        <authorList>
            <person name="Hejnowicz M.S."/>
            <person name="Dabrowski K."/>
            <person name="Gawor J."/>
            <person name="Weber-Dabrowska B."/>
            <person name="Gromadka R."/>
            <person name="Lobocka M.B."/>
        </authorList>
    </citation>
    <scope>NUCLEOTIDE SEQUENCE [LARGE SCALE GENOMIC DNA]</scope>
</reference>
<evidence type="ECO:0000313" key="16">
    <source>
        <dbReference type="EMBL" id="QEM41982.1"/>
    </source>
</evidence>
<dbReference type="SUPFAM" id="SSF52113">
    <property type="entry name" value="BRCT domain"/>
    <property type="match status" value="1"/>
</dbReference>
<dbReference type="KEGG" id="vg:77937003"/>
<evidence type="ECO:0000256" key="6">
    <source>
        <dbReference type="ARBA" id="ARBA00022723"/>
    </source>
</evidence>
<dbReference type="InterPro" id="IPR012340">
    <property type="entry name" value="NA-bd_OB-fold"/>
</dbReference>
<dbReference type="GO" id="GO:0006260">
    <property type="term" value="P:DNA replication"/>
    <property type="evidence" value="ECO:0007669"/>
    <property type="project" value="UniProtKB-KW"/>
</dbReference>
<organism evidence="16 17">
    <name type="scientific">Pseudomonas phage vB_PaeM_PS119XW</name>
    <dbReference type="NCBI Taxonomy" id="2601632"/>
    <lineage>
        <taxon>Viruses</taxon>
        <taxon>Duplodnaviria</taxon>
        <taxon>Heunggongvirae</taxon>
        <taxon>Uroviricota</taxon>
        <taxon>Caudoviricetes</taxon>
        <taxon>Chimalliviridae</taxon>
        <taxon>Pawinskivirus</taxon>
        <taxon>Pawinskivirus PS119XW</taxon>
    </lineage>
</organism>
<dbReference type="Pfam" id="PF00533">
    <property type="entry name" value="BRCT"/>
    <property type="match status" value="1"/>
</dbReference>
<dbReference type="GO" id="GO:0046872">
    <property type="term" value="F:metal ion binding"/>
    <property type="evidence" value="ECO:0007669"/>
    <property type="project" value="UniProtKB-KW"/>
</dbReference>
<dbReference type="PANTHER" id="PTHR23389:SF9">
    <property type="entry name" value="DNA LIGASE"/>
    <property type="match status" value="1"/>
</dbReference>
<dbReference type="SUPFAM" id="SSF56091">
    <property type="entry name" value="DNA ligase/mRNA capping enzyme, catalytic domain"/>
    <property type="match status" value="1"/>
</dbReference>
<evidence type="ECO:0000259" key="15">
    <source>
        <dbReference type="SMART" id="SM00532"/>
    </source>
</evidence>
<feature type="domain" description="Helix-hairpin-helix DNA-binding motif class 1" evidence="13">
    <location>
        <begin position="445"/>
        <end position="464"/>
    </location>
</feature>
<dbReference type="NCBIfam" id="NF005932">
    <property type="entry name" value="PRK07956.1"/>
    <property type="match status" value="1"/>
</dbReference>
<evidence type="ECO:0000256" key="4">
    <source>
        <dbReference type="ARBA" id="ARBA00022598"/>
    </source>
</evidence>
<keyword evidence="17" id="KW-1185">Reference proteome</keyword>
<evidence type="ECO:0000256" key="10">
    <source>
        <dbReference type="ARBA" id="ARBA00023027"/>
    </source>
</evidence>
<comment type="function">
    <text evidence="2">DNA ligase that catalyzes the formation of phosphodiester linkages between 5'-phosphoryl and 3'-hydroxyl groups in double-stranded DNA using NAD as a coenzyme and as the energy source for the reaction. It is essential for DNA replication and repair of damaged DNA.</text>
</comment>
<dbReference type="PIRSF" id="PIRSF001604">
    <property type="entry name" value="LigA"/>
    <property type="match status" value="1"/>
</dbReference>
<dbReference type="SMART" id="SM00292">
    <property type="entry name" value="BRCT"/>
    <property type="match status" value="1"/>
</dbReference>
<dbReference type="Gene3D" id="3.40.50.10190">
    <property type="entry name" value="BRCT domain"/>
    <property type="match status" value="1"/>
</dbReference>
<dbReference type="InterPro" id="IPR041663">
    <property type="entry name" value="DisA/LigA_HHH"/>
</dbReference>
<dbReference type="SMART" id="SM00532">
    <property type="entry name" value="LIGANc"/>
    <property type="match status" value="1"/>
</dbReference>
<evidence type="ECO:0000256" key="3">
    <source>
        <dbReference type="ARBA" id="ARBA00012722"/>
    </source>
</evidence>
<evidence type="ECO:0000256" key="12">
    <source>
        <dbReference type="ARBA" id="ARBA00034005"/>
    </source>
</evidence>
<evidence type="ECO:0000256" key="2">
    <source>
        <dbReference type="ARBA" id="ARBA00004067"/>
    </source>
</evidence>
<dbReference type="EMBL" id="MN103543">
    <property type="protein sequence ID" value="QEM41982.1"/>
    <property type="molecule type" value="Genomic_DNA"/>
</dbReference>
<keyword evidence="7" id="KW-0227">DNA damage</keyword>
<dbReference type="InterPro" id="IPR013839">
    <property type="entry name" value="DNAligase_adenylation"/>
</dbReference>
<dbReference type="InterPro" id="IPR018239">
    <property type="entry name" value="DNA_ligase_AS"/>
</dbReference>
<dbReference type="CDD" id="cd00114">
    <property type="entry name" value="LIGANc"/>
    <property type="match status" value="1"/>
</dbReference>
<dbReference type="RefSeq" id="YP_010660993.1">
    <property type="nucleotide sequence ID" value="NC_070882.1"/>
</dbReference>
<evidence type="ECO:0000256" key="9">
    <source>
        <dbReference type="ARBA" id="ARBA00022842"/>
    </source>
</evidence>
<dbReference type="PANTHER" id="PTHR23389">
    <property type="entry name" value="CHROMOSOME TRANSMISSION FIDELITY FACTOR 18"/>
    <property type="match status" value="1"/>
</dbReference>
<dbReference type="Pfam" id="PF03120">
    <property type="entry name" value="OB_DNA_ligase"/>
    <property type="match status" value="1"/>
</dbReference>
<evidence type="ECO:0000256" key="11">
    <source>
        <dbReference type="ARBA" id="ARBA00023204"/>
    </source>
</evidence>
<dbReference type="Gene3D" id="2.40.50.140">
    <property type="entry name" value="Nucleic acid-binding proteins"/>
    <property type="match status" value="1"/>
</dbReference>
<feature type="domain" description="Helix-hairpin-helix DNA-binding motif class 1" evidence="13">
    <location>
        <begin position="545"/>
        <end position="564"/>
    </location>
</feature>
<keyword evidence="8" id="KW-0862">Zinc</keyword>
<evidence type="ECO:0000259" key="14">
    <source>
        <dbReference type="SMART" id="SM00292"/>
    </source>
</evidence>
<dbReference type="GO" id="GO:0003911">
    <property type="term" value="F:DNA ligase (NAD+) activity"/>
    <property type="evidence" value="ECO:0007669"/>
    <property type="project" value="UniProtKB-EC"/>
</dbReference>
<dbReference type="PROSITE" id="PS01055">
    <property type="entry name" value="DNA_LIGASE_N1"/>
    <property type="match status" value="1"/>
</dbReference>
<dbReference type="HAMAP" id="MF_01588">
    <property type="entry name" value="DNA_ligase_A"/>
    <property type="match status" value="1"/>
</dbReference>
<keyword evidence="10" id="KW-0520">NAD</keyword>
<dbReference type="Gene3D" id="3.30.470.30">
    <property type="entry name" value="DNA ligase/mRNA capping enzyme"/>
    <property type="match status" value="1"/>
</dbReference>
<dbReference type="InterPro" id="IPR013840">
    <property type="entry name" value="DNAligase_N"/>
</dbReference>
<dbReference type="GeneID" id="77937003"/>
<feature type="domain" description="NAD-dependent DNA ligase N-terminal" evidence="15">
    <location>
        <begin position="3"/>
        <end position="447"/>
    </location>
</feature>
<dbReference type="InterPro" id="IPR001679">
    <property type="entry name" value="DNA_ligase"/>
</dbReference>
<accession>A0A5C1K7W2</accession>
<dbReference type="Pfam" id="PF01653">
    <property type="entry name" value="DNA_ligase_aden"/>
    <property type="match status" value="1"/>
</dbReference>
<evidence type="ECO:0000256" key="1">
    <source>
        <dbReference type="ARBA" id="ARBA00001946"/>
    </source>
</evidence>
<evidence type="ECO:0000256" key="5">
    <source>
        <dbReference type="ARBA" id="ARBA00022705"/>
    </source>
</evidence>
<dbReference type="InterPro" id="IPR001357">
    <property type="entry name" value="BRCT_dom"/>
</dbReference>
<evidence type="ECO:0000256" key="8">
    <source>
        <dbReference type="ARBA" id="ARBA00022833"/>
    </source>
</evidence>